<evidence type="ECO:0000256" key="1">
    <source>
        <dbReference type="SAM" id="SignalP"/>
    </source>
</evidence>
<organism evidence="3 4">
    <name type="scientific">Antrihabitans stalactiti</name>
    <dbReference type="NCBI Taxonomy" id="2584121"/>
    <lineage>
        <taxon>Bacteria</taxon>
        <taxon>Bacillati</taxon>
        <taxon>Actinomycetota</taxon>
        <taxon>Actinomycetes</taxon>
        <taxon>Mycobacteriales</taxon>
        <taxon>Nocardiaceae</taxon>
        <taxon>Antrihabitans</taxon>
    </lineage>
</organism>
<reference evidence="3 4" key="1">
    <citation type="submission" date="2019-05" db="EMBL/GenBank/DDBJ databases">
        <authorList>
            <person name="Lee S.D."/>
        </authorList>
    </citation>
    <scope>NUCLEOTIDE SEQUENCE [LARGE SCALE GENOMIC DNA]</scope>
    <source>
        <strain evidence="3 4">YC2-7</strain>
    </source>
</reference>
<dbReference type="AlphaFoldDB" id="A0A848KQB4"/>
<feature type="signal peptide" evidence="1">
    <location>
        <begin position="1"/>
        <end position="26"/>
    </location>
</feature>
<keyword evidence="1" id="KW-0732">Signal</keyword>
<feature type="domain" description="DUF8020" evidence="2">
    <location>
        <begin position="32"/>
        <end position="105"/>
    </location>
</feature>
<accession>A0A848KQB4</accession>
<dbReference type="Pfam" id="PF26059">
    <property type="entry name" value="DUF8020"/>
    <property type="match status" value="1"/>
</dbReference>
<sequence>MNTRKITVAAVFVIAAMGLGAGTSYADPAVKDVSYETKLVDKSVVTTLDAGMFSINADGKTFDIKDGAGQVLVTMPLAYTAGPLEFPIAHEVSADNRTLKLTPSTDVLSARPALVKPVASVIEDNRARAEFATQLGIATAIGGLIGTGIGAVAGGILGAAGILGGPAVLLTVLTGIASGAAVGGIAGTIVAGGPTLIAAGIDLVSTLIAPPGTTRFNYVEPR</sequence>
<evidence type="ECO:0000259" key="2">
    <source>
        <dbReference type="Pfam" id="PF26059"/>
    </source>
</evidence>
<name>A0A848KQB4_9NOCA</name>
<reference evidence="3 4" key="2">
    <citation type="submission" date="2020-06" db="EMBL/GenBank/DDBJ databases">
        <title>Antribacter stalactiti gen. nov., sp. nov., a new member of the family Nacardiaceae isolated from a cave.</title>
        <authorList>
            <person name="Kim I.S."/>
        </authorList>
    </citation>
    <scope>NUCLEOTIDE SEQUENCE [LARGE SCALE GENOMIC DNA]</scope>
    <source>
        <strain evidence="3 4">YC2-7</strain>
    </source>
</reference>
<keyword evidence="4" id="KW-1185">Reference proteome</keyword>
<proteinExistence type="predicted"/>
<dbReference type="InterPro" id="IPR058333">
    <property type="entry name" value="DUF8020"/>
</dbReference>
<dbReference type="Proteomes" id="UP000535543">
    <property type="component" value="Unassembled WGS sequence"/>
</dbReference>
<evidence type="ECO:0000313" key="3">
    <source>
        <dbReference type="EMBL" id="NMN99114.1"/>
    </source>
</evidence>
<comment type="caution">
    <text evidence="3">The sequence shown here is derived from an EMBL/GenBank/DDBJ whole genome shotgun (WGS) entry which is preliminary data.</text>
</comment>
<gene>
    <name evidence="3" type="ORF">FGL95_29240</name>
</gene>
<dbReference type="RefSeq" id="WP_169594072.1">
    <property type="nucleotide sequence ID" value="NZ_VCQU01000014.1"/>
</dbReference>
<feature type="chain" id="PRO_5032335688" evidence="1">
    <location>
        <begin position="27"/>
        <end position="222"/>
    </location>
</feature>
<evidence type="ECO:0000313" key="4">
    <source>
        <dbReference type="Proteomes" id="UP000535543"/>
    </source>
</evidence>
<dbReference type="EMBL" id="VCQU01000014">
    <property type="protein sequence ID" value="NMN99114.1"/>
    <property type="molecule type" value="Genomic_DNA"/>
</dbReference>
<protein>
    <submittedName>
        <fullName evidence="3">Ammonium transporter</fullName>
    </submittedName>
</protein>